<evidence type="ECO:0000313" key="3">
    <source>
        <dbReference type="EMBL" id="TVX85622.1"/>
    </source>
</evidence>
<evidence type="ECO:0000313" key="4">
    <source>
        <dbReference type="Proteomes" id="UP000318102"/>
    </source>
</evidence>
<sequence>MYGLLINREKIKDVRDAVIGSQIWFEEAGVFSQEEFLQHCQSASNVELQTLIVDMDCTDETSLIKGLRTFRNKRLSRIILIAPGRKPGDPTISSLLSLQVWDIVAPEEIDPDPDEEDDFEEGDYEEEDPNSESYLTTLLKLQISSDFGYGNAARWDVQNQQLADPEKPKTKGKNEDSSKAQKMVTDPSIIEHIHSITVDPPTEKSNKVTLLETIIGTVLVSVIGVETNAATTHTALLVANYLVERGYKVAIVEANQNKDFERIEYVYEGMKGYKSSEQTFSIHDVDYYKSSSALDMAQLHEKEYDYIVLDLGAYADAEYIEEFFRSNVQIIVGHGSEWRQTKLFDFSQSFKDRDQTKWIYAVPFADELTISDIKEELKSGVVTLIPSHPDPWTSNKETDAVLDSILLEYLGQRMKKGAPSYLYGIIIAAAVVIVILVLLLLQQ</sequence>
<evidence type="ECO:0000256" key="2">
    <source>
        <dbReference type="SAM" id="Phobius"/>
    </source>
</evidence>
<dbReference type="AlphaFoldDB" id="A0A559ID69"/>
<feature type="compositionally biased region" description="Basic and acidic residues" evidence="1">
    <location>
        <begin position="164"/>
        <end position="179"/>
    </location>
</feature>
<keyword evidence="2" id="KW-1133">Transmembrane helix</keyword>
<dbReference type="Proteomes" id="UP000318102">
    <property type="component" value="Unassembled WGS sequence"/>
</dbReference>
<feature type="transmembrane region" description="Helical" evidence="2">
    <location>
        <begin position="421"/>
        <end position="441"/>
    </location>
</feature>
<reference evidence="3 4" key="1">
    <citation type="submission" date="2019-07" db="EMBL/GenBank/DDBJ databases">
        <authorList>
            <person name="Kim J."/>
        </authorList>
    </citation>
    <scope>NUCLEOTIDE SEQUENCE [LARGE SCALE GENOMIC DNA]</scope>
    <source>
        <strain evidence="3 4">N4</strain>
    </source>
</reference>
<comment type="caution">
    <text evidence="3">The sequence shown here is derived from an EMBL/GenBank/DDBJ whole genome shotgun (WGS) entry which is preliminary data.</text>
</comment>
<feature type="compositionally biased region" description="Acidic residues" evidence="1">
    <location>
        <begin position="106"/>
        <end position="130"/>
    </location>
</feature>
<organism evidence="3 4">
    <name type="scientific">Paenibacillus agilis</name>
    <dbReference type="NCBI Taxonomy" id="3020863"/>
    <lineage>
        <taxon>Bacteria</taxon>
        <taxon>Bacillati</taxon>
        <taxon>Bacillota</taxon>
        <taxon>Bacilli</taxon>
        <taxon>Bacillales</taxon>
        <taxon>Paenibacillaceae</taxon>
        <taxon>Paenibacillus</taxon>
    </lineage>
</organism>
<dbReference type="SUPFAM" id="SSF52540">
    <property type="entry name" value="P-loop containing nucleoside triphosphate hydrolases"/>
    <property type="match status" value="1"/>
</dbReference>
<dbReference type="EMBL" id="VNJK01000007">
    <property type="protein sequence ID" value="TVX85622.1"/>
    <property type="molecule type" value="Genomic_DNA"/>
</dbReference>
<keyword evidence="4" id="KW-1185">Reference proteome</keyword>
<dbReference type="OrthoDB" id="2560085at2"/>
<feature type="region of interest" description="Disordered" evidence="1">
    <location>
        <begin position="159"/>
        <end position="181"/>
    </location>
</feature>
<dbReference type="RefSeq" id="WP_144995173.1">
    <property type="nucleotide sequence ID" value="NZ_VNJK01000007.1"/>
</dbReference>
<evidence type="ECO:0000256" key="1">
    <source>
        <dbReference type="SAM" id="MobiDB-lite"/>
    </source>
</evidence>
<dbReference type="Gene3D" id="3.40.50.300">
    <property type="entry name" value="P-loop containing nucleotide triphosphate hydrolases"/>
    <property type="match status" value="1"/>
</dbReference>
<name>A0A559ID69_9BACL</name>
<dbReference type="InterPro" id="IPR027417">
    <property type="entry name" value="P-loop_NTPase"/>
</dbReference>
<proteinExistence type="predicted"/>
<accession>A0A559ID69</accession>
<keyword evidence="2" id="KW-0472">Membrane</keyword>
<keyword evidence="2" id="KW-0812">Transmembrane</keyword>
<protein>
    <submittedName>
        <fullName evidence="3">Uncharacterized protein</fullName>
    </submittedName>
</protein>
<gene>
    <name evidence="3" type="ORF">FPZ44_25045</name>
</gene>
<feature type="region of interest" description="Disordered" evidence="1">
    <location>
        <begin position="106"/>
        <end position="131"/>
    </location>
</feature>